<dbReference type="Proteomes" id="UP001351900">
    <property type="component" value="Unassembled WGS sequence"/>
</dbReference>
<proteinExistence type="predicted"/>
<dbReference type="PANTHER" id="PTHR30121">
    <property type="entry name" value="UNCHARACTERIZED PROTEIN YJGR-RELATED"/>
    <property type="match status" value="1"/>
</dbReference>
<evidence type="ECO:0000313" key="2">
    <source>
        <dbReference type="EMBL" id="MEF2256202.1"/>
    </source>
</evidence>
<dbReference type="InterPro" id="IPR051162">
    <property type="entry name" value="T4SS_component"/>
</dbReference>
<dbReference type="InterPro" id="IPR027417">
    <property type="entry name" value="P-loop_NTPase"/>
</dbReference>
<sequence>MEWCELHWPRPLAAPAALGLLRALAADDHRGPLIWEARAEASRTRYLLGAEGTDLSGTLTLIRRLIPEATITPLSSPRTEVERAGRVGIRRPNLNLSLDTSDESLRALLAALSGATGKDDVLVVQVVLGRGQAPEILPPNAADPSTSWMDLLTTGPKKATSSSRARLEGKLAQYRFRAVARVGISSASPVRRRLLVHAALAALRTLQSSGTSISLASKKPENLDTGRVPLRQPLRLTPEEALALLAWPVGEADLPGLPPAHPRLISPPKTYKAPKERIFALTTAPGPETCVGVGIEDSLRHTHIYGPTGAGKSTLMLHLIAADIEAGRSVVVIDPKRDLGTDVLTLVPDERHGDVVVIDPTLQNPVGINLFANAGDDAALVADNVLAIFKGLFPSEFGPLTSDTLHASLLTLAANPGSALTDLPSLLTDPTFRRNALRAVDDPVLQGFWAQFDGKSSGQQAAAISPVLTRLRQFILRPGLRAVLDQSEPRFALEDILTKPRILVVTLNKGVLGPKAAELLGSLVVSQLWQLILRRASVPQSQRTPISIYLDEAQSFLHLDSDLGEALEQSRSLGAAWHLAHQHRAQFPDKLLKGIDANARNKIIFGLEDDHAHQAARTTGLAAEDFSRLPPYEIYTSLQNKGRRTGWFSARVLPPPKIVASVDAVIAESQARYGRIETPPVQLELPLDFHDDEPLGRRKRGSS</sequence>
<dbReference type="CDD" id="cd01127">
    <property type="entry name" value="TrwB_TraG_TraD_VirD4"/>
    <property type="match status" value="1"/>
</dbReference>
<evidence type="ECO:0000259" key="1">
    <source>
        <dbReference type="SMART" id="SM00382"/>
    </source>
</evidence>
<organism evidence="2 3">
    <name type="scientific">Microbacterium schleiferi</name>
    <dbReference type="NCBI Taxonomy" id="69362"/>
    <lineage>
        <taxon>Bacteria</taxon>
        <taxon>Bacillati</taxon>
        <taxon>Actinomycetota</taxon>
        <taxon>Actinomycetes</taxon>
        <taxon>Micrococcales</taxon>
        <taxon>Microbacteriaceae</taxon>
        <taxon>Microbacterium</taxon>
    </lineage>
</organism>
<dbReference type="PANTHER" id="PTHR30121:SF11">
    <property type="entry name" value="AAA+ ATPASE DOMAIN-CONTAINING PROTEIN"/>
    <property type="match status" value="1"/>
</dbReference>
<name>A0ABU7V936_9MICO</name>
<dbReference type="Gene3D" id="3.40.50.300">
    <property type="entry name" value="P-loop containing nucleotide triphosphate hydrolases"/>
    <property type="match status" value="2"/>
</dbReference>
<feature type="domain" description="AAA+ ATPase" evidence="1">
    <location>
        <begin position="298"/>
        <end position="609"/>
    </location>
</feature>
<gene>
    <name evidence="2" type="ORF">V2V91_13825</name>
</gene>
<dbReference type="InterPro" id="IPR002789">
    <property type="entry name" value="HerA_central"/>
</dbReference>
<keyword evidence="3" id="KW-1185">Reference proteome</keyword>
<reference evidence="2 3" key="1">
    <citation type="submission" date="2024-01" db="EMBL/GenBank/DDBJ databases">
        <title>the genome sequence of strain Microbacterium schleiferi NBRC 15075.</title>
        <authorList>
            <person name="Ding Y."/>
            <person name="Zhang G."/>
        </authorList>
    </citation>
    <scope>NUCLEOTIDE SEQUENCE [LARGE SCALE GENOMIC DNA]</scope>
    <source>
        <strain evidence="2 3">NBRC 15075</strain>
    </source>
</reference>
<dbReference type="InterPro" id="IPR003593">
    <property type="entry name" value="AAA+_ATPase"/>
</dbReference>
<comment type="caution">
    <text evidence="2">The sequence shown here is derived from an EMBL/GenBank/DDBJ whole genome shotgun (WGS) entry which is preliminary data.</text>
</comment>
<dbReference type="EMBL" id="JAZHOV010000008">
    <property type="protein sequence ID" value="MEF2256202.1"/>
    <property type="molecule type" value="Genomic_DNA"/>
</dbReference>
<dbReference type="SUPFAM" id="SSF52540">
    <property type="entry name" value="P-loop containing nucleoside triphosphate hydrolases"/>
    <property type="match status" value="1"/>
</dbReference>
<protein>
    <submittedName>
        <fullName evidence="2">DUF87 domain-containing protein</fullName>
    </submittedName>
</protein>
<evidence type="ECO:0000313" key="3">
    <source>
        <dbReference type="Proteomes" id="UP001351900"/>
    </source>
</evidence>
<dbReference type="RefSeq" id="WP_331792283.1">
    <property type="nucleotide sequence ID" value="NZ_BAAAUO010000001.1"/>
</dbReference>
<dbReference type="SMART" id="SM00382">
    <property type="entry name" value="AAA"/>
    <property type="match status" value="1"/>
</dbReference>
<accession>A0ABU7V936</accession>
<dbReference type="Pfam" id="PF01935">
    <property type="entry name" value="DUF87"/>
    <property type="match status" value="1"/>
</dbReference>